<evidence type="ECO:0000313" key="2">
    <source>
        <dbReference type="EMBL" id="AHI20371.1"/>
    </source>
</evidence>
<feature type="transmembrane region" description="Helical" evidence="1">
    <location>
        <begin position="63"/>
        <end position="86"/>
    </location>
</feature>
<sequence length="549" mass="61278">MSRINRSPAKNPKRLLERRNMSRGLSSKIIVVLMVVVAVLLVGTGRPWLSAQDAFSSFSEALIAVHGTLLATAAIIFAVAFADVRFWPSLRYVAKATLLWHWVVLSACISGIQALSAVRNEEILSWLVPIGWTSVCLIGLVSCGKILHYSDSNHMNSELGKRLAEASAKDIDRFEKAALEAIAVSDEIRLRDLADQVKSARTSNEASPELTDALIKIHSKLIDKTLQEPSMCNSAVYLIKNTMYLRDSAKSDQSLDADSVYFTEATSRVLGRSFSRIVLALENDVIPAGVGQLVLETIDNQLWENRRWFDWLLEDTISLEDALGIWSALNQRMSSPGLHAIYTLYQRLIGTFYTGDYLKDDLFLADFYAKARSIEDTNMFGDDSARTLRGFIEMHLALMLGRCVYVQYPKENSVRRQTAYVERVNHTLNSFRGLVRSSKKSDTGQVTMDNALDDLAAIMELVAEETTENGVRRLSQIAFADKGPISDQELISSVVVGWLGIQLIRDSNFYEYLSAYEDTCDGLLGQALSLIEKSFPDVYQASKKGILWP</sequence>
<dbReference type="RefSeq" id="WP_025387766.1">
    <property type="nucleotide sequence ID" value="NZ_CP004350.1"/>
</dbReference>
<keyword evidence="1" id="KW-0472">Membrane</keyword>
<evidence type="ECO:0000256" key="1">
    <source>
        <dbReference type="SAM" id="Phobius"/>
    </source>
</evidence>
<organism evidence="2 3">
    <name type="scientific">Corynebacterium casei LMG S-19264</name>
    <dbReference type="NCBI Taxonomy" id="1285583"/>
    <lineage>
        <taxon>Bacteria</taxon>
        <taxon>Bacillati</taxon>
        <taxon>Actinomycetota</taxon>
        <taxon>Actinomycetes</taxon>
        <taxon>Mycobacteriales</taxon>
        <taxon>Corynebacteriaceae</taxon>
        <taxon>Corynebacterium</taxon>
    </lineage>
</organism>
<keyword evidence="1" id="KW-0812">Transmembrane</keyword>
<name>A0ABM5PQT6_9CORY</name>
<evidence type="ECO:0000313" key="3">
    <source>
        <dbReference type="Proteomes" id="UP000019226"/>
    </source>
</evidence>
<reference evidence="3" key="1">
    <citation type="submission" date="2013-02" db="EMBL/GenBank/DDBJ databases">
        <title>The complete genome sequence of Corynebacterium casei LMG S-19264 (=DSM 44701).</title>
        <authorList>
            <person name="Ruckert C."/>
            <person name="Albersmeier A."/>
            <person name="Kalinowski J."/>
        </authorList>
    </citation>
    <scope>NUCLEOTIDE SEQUENCE [LARGE SCALE GENOMIC DNA]</scope>
    <source>
        <strain evidence="3">LMG S-19264</strain>
    </source>
</reference>
<feature type="transmembrane region" description="Helical" evidence="1">
    <location>
        <begin position="21"/>
        <end position="43"/>
    </location>
</feature>
<evidence type="ECO:0008006" key="4">
    <source>
        <dbReference type="Google" id="ProtNLM"/>
    </source>
</evidence>
<dbReference type="GeneID" id="82877939"/>
<dbReference type="EMBL" id="CP004350">
    <property type="protein sequence ID" value="AHI20371.1"/>
    <property type="molecule type" value="Genomic_DNA"/>
</dbReference>
<feature type="transmembrane region" description="Helical" evidence="1">
    <location>
        <begin position="98"/>
        <end position="117"/>
    </location>
</feature>
<protein>
    <recommendedName>
        <fullName evidence="4">DUF2254 domain-containing protein</fullName>
    </recommendedName>
</protein>
<keyword evidence="3" id="KW-1185">Reference proteome</keyword>
<dbReference type="Proteomes" id="UP000019226">
    <property type="component" value="Chromosome"/>
</dbReference>
<gene>
    <name evidence="2" type="ORF">CCASEI_09040</name>
</gene>
<proteinExistence type="predicted"/>
<accession>A0ABM5PQT6</accession>
<keyword evidence="1" id="KW-1133">Transmembrane helix</keyword>